<proteinExistence type="predicted"/>
<feature type="compositionally biased region" description="Low complexity" evidence="1">
    <location>
        <begin position="1"/>
        <end position="18"/>
    </location>
</feature>
<feature type="compositionally biased region" description="Polar residues" evidence="1">
    <location>
        <begin position="27"/>
        <end position="39"/>
    </location>
</feature>
<dbReference type="EMBL" id="KV450255">
    <property type="protein sequence ID" value="OAX30570.1"/>
    <property type="molecule type" value="Genomic_DNA"/>
</dbReference>
<organism evidence="2 3">
    <name type="scientific">Rhizopogon vinicolor AM-OR11-026</name>
    <dbReference type="NCBI Taxonomy" id="1314800"/>
    <lineage>
        <taxon>Eukaryota</taxon>
        <taxon>Fungi</taxon>
        <taxon>Dikarya</taxon>
        <taxon>Basidiomycota</taxon>
        <taxon>Agaricomycotina</taxon>
        <taxon>Agaricomycetes</taxon>
        <taxon>Agaricomycetidae</taxon>
        <taxon>Boletales</taxon>
        <taxon>Suillineae</taxon>
        <taxon>Rhizopogonaceae</taxon>
        <taxon>Rhizopogon</taxon>
    </lineage>
</organism>
<reference evidence="2 3" key="1">
    <citation type="submission" date="2016-06" db="EMBL/GenBank/DDBJ databases">
        <title>Comparative genomics of the ectomycorrhizal sister species Rhizopogon vinicolor and Rhizopogon vesiculosus (Basidiomycota: Boletales) reveals a divergence of the mating type B locus.</title>
        <authorList>
            <consortium name="DOE Joint Genome Institute"/>
            <person name="Mujic A.B."/>
            <person name="Kuo A."/>
            <person name="Tritt A."/>
            <person name="Lipzen A."/>
            <person name="Chen C."/>
            <person name="Johnson J."/>
            <person name="Sharma A."/>
            <person name="Barry K."/>
            <person name="Grigoriev I.V."/>
            <person name="Spatafora J.W."/>
        </authorList>
    </citation>
    <scope>NUCLEOTIDE SEQUENCE [LARGE SCALE GENOMIC DNA]</scope>
    <source>
        <strain evidence="2 3">AM-OR11-026</strain>
    </source>
</reference>
<dbReference type="Proteomes" id="UP000092154">
    <property type="component" value="Unassembled WGS sequence"/>
</dbReference>
<accession>A0A1B7MDA0</accession>
<dbReference type="InParanoid" id="A0A1B7MDA0"/>
<keyword evidence="3" id="KW-1185">Reference proteome</keyword>
<evidence type="ECO:0000256" key="1">
    <source>
        <dbReference type="SAM" id="MobiDB-lite"/>
    </source>
</evidence>
<evidence type="ECO:0000313" key="2">
    <source>
        <dbReference type="EMBL" id="OAX30570.1"/>
    </source>
</evidence>
<sequence>MNTNANGNANANANTTGRTAKRRRMSTDNVSDPPSSAVSLETLFPLPDSSPK</sequence>
<name>A0A1B7MDA0_9AGAM</name>
<gene>
    <name evidence="2" type="ORF">K503DRAFT_778123</name>
</gene>
<protein>
    <submittedName>
        <fullName evidence="2">Uncharacterized protein</fullName>
    </submittedName>
</protein>
<evidence type="ECO:0000313" key="3">
    <source>
        <dbReference type="Proteomes" id="UP000092154"/>
    </source>
</evidence>
<dbReference type="AlphaFoldDB" id="A0A1B7MDA0"/>
<feature type="region of interest" description="Disordered" evidence="1">
    <location>
        <begin position="1"/>
        <end position="52"/>
    </location>
</feature>